<reference evidence="2" key="1">
    <citation type="submission" date="2018-09" db="EMBL/GenBank/DDBJ databases">
        <authorList>
            <person name="Groschel M."/>
            <person name="Kohl T."/>
            <person name="Conchillo-Sole O."/>
            <person name="Mamat U."/>
            <person name="Yero D."/>
            <person name="Niemann S."/>
            <person name="Daura X."/>
            <person name="Gibert I."/>
        </authorList>
    </citation>
    <scope>NUCLEOTIDE SEQUENCE</scope>
    <source>
        <strain evidence="2">OG156</strain>
    </source>
</reference>
<dbReference type="RefSeq" id="WP_062605942.1">
    <property type="nucleotide sequence ID" value="NZ_CP088240.1"/>
</dbReference>
<feature type="transmembrane region" description="Helical" evidence="1">
    <location>
        <begin position="23"/>
        <end position="48"/>
    </location>
</feature>
<sequence length="227" mass="25208">MSMLDGVIQCWPLSSTCEVWWDAWAVGVAMGAAEIALLGAIAVAYLAYQANELSQTSQREAREKAATAEQREMEERARQERVILSFLSAELEAVVRWSTACISLMEDGRAFAFEEFIASKSARKTMSDQAHSLSVENAGRMLPSFHVCSPAIGLRLGRLLGDLYIQRSSFSSYSNWPDVGQTEDGFTVRRAEWQVSFNLTLSRLRRIRSDAEHCSAAAFEVALQDPA</sequence>
<reference evidence="2" key="2">
    <citation type="journal article" date="2020" name="Front. Microbiol.">
        <title>Genetic Variants of the DSF Quorum Sensing System in Stenotrophomonas maltophilia Influence Virulence and Resistance Phenotypes Among Genotypically Diverse Clinical Isolates.</title>
        <authorList>
            <person name="Yero D."/>
            <person name="Huedo P."/>
            <person name="Conchillo-Sole O."/>
            <person name="Martinez-Servat S."/>
            <person name="Mamat U."/>
            <person name="Coves X."/>
            <person name="Llanas F."/>
            <person name="Roca I."/>
            <person name="Vila J."/>
            <person name="Schaible U.E."/>
            <person name="Daura X."/>
            <person name="Gibert I."/>
        </authorList>
    </citation>
    <scope>NUCLEOTIDE SEQUENCE</scope>
    <source>
        <strain evidence="2">OG156</strain>
    </source>
</reference>
<keyword evidence="1" id="KW-1133">Transmembrane helix</keyword>
<evidence type="ECO:0000313" key="3">
    <source>
        <dbReference type="Proteomes" id="UP000822271"/>
    </source>
</evidence>
<protein>
    <recommendedName>
        <fullName evidence="4">Transmembrane protein</fullName>
    </recommendedName>
</protein>
<proteinExistence type="predicted"/>
<name>A0A2J0T0Y9_STEMA</name>
<keyword evidence="1" id="KW-0812">Transmembrane</keyword>
<keyword evidence="1" id="KW-0472">Membrane</keyword>
<dbReference type="AlphaFoldDB" id="A0A2J0T0Y9"/>
<accession>A0A2J0T0Y9</accession>
<dbReference type="Proteomes" id="UP000822271">
    <property type="component" value="Unassembled WGS sequence"/>
</dbReference>
<organism evidence="2 3">
    <name type="scientific">Stenotrophomonas maltophilia</name>
    <name type="common">Pseudomonas maltophilia</name>
    <name type="synonym">Xanthomonas maltophilia</name>
    <dbReference type="NCBI Taxonomy" id="40324"/>
    <lineage>
        <taxon>Bacteria</taxon>
        <taxon>Pseudomonadati</taxon>
        <taxon>Pseudomonadota</taxon>
        <taxon>Gammaproteobacteria</taxon>
        <taxon>Lysobacterales</taxon>
        <taxon>Lysobacteraceae</taxon>
        <taxon>Stenotrophomonas</taxon>
        <taxon>Stenotrophomonas maltophilia group</taxon>
    </lineage>
</organism>
<evidence type="ECO:0008006" key="4">
    <source>
        <dbReference type="Google" id="ProtNLM"/>
    </source>
</evidence>
<dbReference type="EMBL" id="RAUE01000033">
    <property type="protein sequence ID" value="MBA0313179.1"/>
    <property type="molecule type" value="Genomic_DNA"/>
</dbReference>
<evidence type="ECO:0000256" key="1">
    <source>
        <dbReference type="SAM" id="Phobius"/>
    </source>
</evidence>
<gene>
    <name evidence="2" type="ORF">D7Y33_19555</name>
</gene>
<evidence type="ECO:0000313" key="2">
    <source>
        <dbReference type="EMBL" id="MBA0313179.1"/>
    </source>
</evidence>
<comment type="caution">
    <text evidence="2">The sequence shown here is derived from an EMBL/GenBank/DDBJ whole genome shotgun (WGS) entry which is preliminary data.</text>
</comment>